<reference evidence="6" key="1">
    <citation type="journal article" date="2019" name="Int. J. Syst. Evol. Microbiol.">
        <title>The Global Catalogue of Microorganisms (GCM) 10K type strain sequencing project: providing services to taxonomists for standard genome sequencing and annotation.</title>
        <authorList>
            <consortium name="The Broad Institute Genomics Platform"/>
            <consortium name="The Broad Institute Genome Sequencing Center for Infectious Disease"/>
            <person name="Wu L."/>
            <person name="Ma J."/>
        </authorList>
    </citation>
    <scope>NUCLEOTIDE SEQUENCE [LARGE SCALE GENOMIC DNA]</scope>
    <source>
        <strain evidence="6">JCM 15933</strain>
    </source>
</reference>
<feature type="domain" description="ABC transporter" evidence="4">
    <location>
        <begin position="4"/>
        <end position="243"/>
    </location>
</feature>
<evidence type="ECO:0000256" key="1">
    <source>
        <dbReference type="ARBA" id="ARBA00022448"/>
    </source>
</evidence>
<dbReference type="EMBL" id="BAAAQD010000012">
    <property type="protein sequence ID" value="GAA1532810.1"/>
    <property type="molecule type" value="Genomic_DNA"/>
</dbReference>
<dbReference type="PANTHER" id="PTHR45772:SF1">
    <property type="entry name" value="ABC TRANSPORTER ATP-BINDING PROTEIN"/>
    <property type="match status" value="1"/>
</dbReference>
<accession>A0ABP4LW68</accession>
<keyword evidence="1" id="KW-0813">Transport</keyword>
<name>A0ABP4LW68_9ACTN</name>
<dbReference type="RefSeq" id="WP_344505451.1">
    <property type="nucleotide sequence ID" value="NZ_BAAAQD010000012.1"/>
</dbReference>
<evidence type="ECO:0000256" key="2">
    <source>
        <dbReference type="ARBA" id="ARBA00022741"/>
    </source>
</evidence>
<dbReference type="Pfam" id="PF12399">
    <property type="entry name" value="BCA_ABC_TP_C"/>
    <property type="match status" value="1"/>
</dbReference>
<dbReference type="Pfam" id="PF00005">
    <property type="entry name" value="ABC_tran"/>
    <property type="match status" value="1"/>
</dbReference>
<dbReference type="SMART" id="SM00382">
    <property type="entry name" value="AAA"/>
    <property type="match status" value="1"/>
</dbReference>
<dbReference type="SUPFAM" id="SSF52540">
    <property type="entry name" value="P-loop containing nucleoside triphosphate hydrolases"/>
    <property type="match status" value="1"/>
</dbReference>
<dbReference type="Gene3D" id="3.40.50.300">
    <property type="entry name" value="P-loop containing nucleotide triphosphate hydrolases"/>
    <property type="match status" value="1"/>
</dbReference>
<dbReference type="InterPro" id="IPR032823">
    <property type="entry name" value="BCA_ABC_TP_C"/>
</dbReference>
<dbReference type="PROSITE" id="PS50893">
    <property type="entry name" value="ABC_TRANSPORTER_2"/>
    <property type="match status" value="1"/>
</dbReference>
<evidence type="ECO:0000313" key="5">
    <source>
        <dbReference type="EMBL" id="GAA1532810.1"/>
    </source>
</evidence>
<proteinExistence type="predicted"/>
<dbReference type="InterPro" id="IPR051120">
    <property type="entry name" value="ABC_AA/LPS_Transport"/>
</dbReference>
<sequence length="263" mass="27237">MTLLEATGLTVRYGGVLANTDVTLHVDAGEVVGLIGPNGAGKTTFVDAVTGFTAARGTVTLDRRRLDGLPPHARRRAGLARTWQAGELFGDLTVRQNVAVAAARGPLRNLWSDLTGRAARTGDVDTALEMFGLQFVADRRPGELSLGRQKIVGVARALAGGTRAVLLDEPAAGLDTDESAEFGGHVRAIAAAGPGVLLIDHDMNLVFDVCDRVYVLDYGAVIAAGTPHEVRADPAVRTAYLGAPAEAGAPSEADAGAPQEVPS</sequence>
<evidence type="ECO:0000259" key="4">
    <source>
        <dbReference type="PROSITE" id="PS50893"/>
    </source>
</evidence>
<organism evidence="5 6">
    <name type="scientific">Dactylosporangium maewongense</name>
    <dbReference type="NCBI Taxonomy" id="634393"/>
    <lineage>
        <taxon>Bacteria</taxon>
        <taxon>Bacillati</taxon>
        <taxon>Actinomycetota</taxon>
        <taxon>Actinomycetes</taxon>
        <taxon>Micromonosporales</taxon>
        <taxon>Micromonosporaceae</taxon>
        <taxon>Dactylosporangium</taxon>
    </lineage>
</organism>
<dbReference type="Proteomes" id="UP001501470">
    <property type="component" value="Unassembled WGS sequence"/>
</dbReference>
<protein>
    <recommendedName>
        <fullName evidence="4">ABC transporter domain-containing protein</fullName>
    </recommendedName>
</protein>
<gene>
    <name evidence="5" type="ORF">GCM10009827_058460</name>
</gene>
<dbReference type="InterPro" id="IPR003593">
    <property type="entry name" value="AAA+_ATPase"/>
</dbReference>
<keyword evidence="6" id="KW-1185">Reference proteome</keyword>
<dbReference type="InterPro" id="IPR027417">
    <property type="entry name" value="P-loop_NTPase"/>
</dbReference>
<evidence type="ECO:0000256" key="3">
    <source>
        <dbReference type="ARBA" id="ARBA00022840"/>
    </source>
</evidence>
<dbReference type="InterPro" id="IPR003439">
    <property type="entry name" value="ABC_transporter-like_ATP-bd"/>
</dbReference>
<evidence type="ECO:0000313" key="6">
    <source>
        <dbReference type="Proteomes" id="UP001501470"/>
    </source>
</evidence>
<keyword evidence="2" id="KW-0547">Nucleotide-binding</keyword>
<dbReference type="PANTHER" id="PTHR45772">
    <property type="entry name" value="CONSERVED COMPONENT OF ABC TRANSPORTER FOR NATURAL AMINO ACIDS-RELATED"/>
    <property type="match status" value="1"/>
</dbReference>
<comment type="caution">
    <text evidence="5">The sequence shown here is derived from an EMBL/GenBank/DDBJ whole genome shotgun (WGS) entry which is preliminary data.</text>
</comment>
<keyword evidence="3" id="KW-0067">ATP-binding</keyword>
<dbReference type="CDD" id="cd03219">
    <property type="entry name" value="ABC_Mj1267_LivG_branched"/>
    <property type="match status" value="1"/>
</dbReference>